<gene>
    <name evidence="1" type="ORF">K488DRAFT_43475</name>
</gene>
<feature type="non-terminal residue" evidence="1">
    <location>
        <position position="1"/>
    </location>
</feature>
<protein>
    <submittedName>
        <fullName evidence="1">Transmembrane proteins 14C-domain-containing protein</fullName>
    </submittedName>
</protein>
<evidence type="ECO:0000313" key="1">
    <source>
        <dbReference type="EMBL" id="KAI0035329.1"/>
    </source>
</evidence>
<reference evidence="1" key="2">
    <citation type="journal article" date="2022" name="New Phytol.">
        <title>Evolutionary transition to the ectomycorrhizal habit in the genomes of a hyperdiverse lineage of mushroom-forming fungi.</title>
        <authorList>
            <person name="Looney B."/>
            <person name="Miyauchi S."/>
            <person name="Morin E."/>
            <person name="Drula E."/>
            <person name="Courty P.E."/>
            <person name="Kohler A."/>
            <person name="Kuo A."/>
            <person name="LaButti K."/>
            <person name="Pangilinan J."/>
            <person name="Lipzen A."/>
            <person name="Riley R."/>
            <person name="Andreopoulos W."/>
            <person name="He G."/>
            <person name="Johnson J."/>
            <person name="Nolan M."/>
            <person name="Tritt A."/>
            <person name="Barry K.W."/>
            <person name="Grigoriev I.V."/>
            <person name="Nagy L.G."/>
            <person name="Hibbett D."/>
            <person name="Henrissat B."/>
            <person name="Matheny P.B."/>
            <person name="Labbe J."/>
            <person name="Martin F.M."/>
        </authorList>
    </citation>
    <scope>NUCLEOTIDE SEQUENCE</scope>
    <source>
        <strain evidence="1">EC-137</strain>
    </source>
</reference>
<comment type="caution">
    <text evidence="1">The sequence shown here is derived from an EMBL/GenBank/DDBJ whole genome shotgun (WGS) entry which is preliminary data.</text>
</comment>
<keyword evidence="1" id="KW-0472">Membrane</keyword>
<keyword evidence="1" id="KW-0812">Transmembrane</keyword>
<name>A0ACB8QU19_9AGAM</name>
<dbReference type="Proteomes" id="UP000814128">
    <property type="component" value="Unassembled WGS sequence"/>
</dbReference>
<accession>A0ACB8QU19</accession>
<proteinExistence type="predicted"/>
<keyword evidence="2" id="KW-1185">Reference proteome</keyword>
<reference evidence="1" key="1">
    <citation type="submission" date="2021-02" db="EMBL/GenBank/DDBJ databases">
        <authorList>
            <consortium name="DOE Joint Genome Institute"/>
            <person name="Ahrendt S."/>
            <person name="Looney B.P."/>
            <person name="Miyauchi S."/>
            <person name="Morin E."/>
            <person name="Drula E."/>
            <person name="Courty P.E."/>
            <person name="Chicoki N."/>
            <person name="Fauchery L."/>
            <person name="Kohler A."/>
            <person name="Kuo A."/>
            <person name="Labutti K."/>
            <person name="Pangilinan J."/>
            <person name="Lipzen A."/>
            <person name="Riley R."/>
            <person name="Andreopoulos W."/>
            <person name="He G."/>
            <person name="Johnson J."/>
            <person name="Barry K.W."/>
            <person name="Grigoriev I.V."/>
            <person name="Nagy L."/>
            <person name="Hibbett D."/>
            <person name="Henrissat B."/>
            <person name="Matheny P.B."/>
            <person name="Labbe J."/>
            <person name="Martin F."/>
        </authorList>
    </citation>
    <scope>NUCLEOTIDE SEQUENCE</scope>
    <source>
        <strain evidence="1">EC-137</strain>
    </source>
</reference>
<sequence length="102" mass="10563">SAYPALVMGALCMFGGVTGYIRRQSIPSLVAGISVGALYLYAGNSIRKNTAGGLETALGASAILFLSSAPRAFKAPVPAMLTVTSLASGGYYGNVFYNVRHR</sequence>
<evidence type="ECO:0000313" key="2">
    <source>
        <dbReference type="Proteomes" id="UP000814128"/>
    </source>
</evidence>
<organism evidence="1 2">
    <name type="scientific">Vararia minispora EC-137</name>
    <dbReference type="NCBI Taxonomy" id="1314806"/>
    <lineage>
        <taxon>Eukaryota</taxon>
        <taxon>Fungi</taxon>
        <taxon>Dikarya</taxon>
        <taxon>Basidiomycota</taxon>
        <taxon>Agaricomycotina</taxon>
        <taxon>Agaricomycetes</taxon>
        <taxon>Russulales</taxon>
        <taxon>Lachnocladiaceae</taxon>
        <taxon>Vararia</taxon>
    </lineage>
</organism>
<dbReference type="EMBL" id="MU273486">
    <property type="protein sequence ID" value="KAI0035329.1"/>
    <property type="molecule type" value="Genomic_DNA"/>
</dbReference>